<keyword evidence="2" id="KW-0328">Glycosyltransferase</keyword>
<keyword evidence="3" id="KW-0808">Transferase</keyword>
<keyword evidence="5 7" id="KW-1133">Transmembrane helix</keyword>
<organism evidence="10 11">
    <name type="scientific">Camellia sinensis var. sinensis</name>
    <name type="common">China tea</name>
    <dbReference type="NCBI Taxonomy" id="542762"/>
    <lineage>
        <taxon>Eukaryota</taxon>
        <taxon>Viridiplantae</taxon>
        <taxon>Streptophyta</taxon>
        <taxon>Embryophyta</taxon>
        <taxon>Tracheophyta</taxon>
        <taxon>Spermatophyta</taxon>
        <taxon>Magnoliopsida</taxon>
        <taxon>eudicotyledons</taxon>
        <taxon>Gunneridae</taxon>
        <taxon>Pentapetalae</taxon>
        <taxon>asterids</taxon>
        <taxon>Ericales</taxon>
        <taxon>Theaceae</taxon>
        <taxon>Camellia</taxon>
    </lineage>
</organism>
<evidence type="ECO:0000256" key="3">
    <source>
        <dbReference type="ARBA" id="ARBA00022679"/>
    </source>
</evidence>
<comment type="caution">
    <text evidence="10">The sequence shown here is derived from an EMBL/GenBank/DDBJ whole genome shotgun (WGS) entry which is preliminary data.</text>
</comment>
<keyword evidence="4 7" id="KW-0812">Transmembrane</keyword>
<evidence type="ECO:0000256" key="7">
    <source>
        <dbReference type="SAM" id="Phobius"/>
    </source>
</evidence>
<feature type="signal peptide" evidence="8">
    <location>
        <begin position="1"/>
        <end position="20"/>
    </location>
</feature>
<feature type="chain" id="PRO_5020887226" description="Hydroxyproline O-arabinosyltransferase-like domain-containing protein" evidence="8">
    <location>
        <begin position="21"/>
        <end position="997"/>
    </location>
</feature>
<keyword evidence="11" id="KW-1185">Reference proteome</keyword>
<protein>
    <recommendedName>
        <fullName evidence="9">Hydroxyproline O-arabinosyltransferase-like domain-containing protein</fullName>
    </recommendedName>
</protein>
<dbReference type="Pfam" id="PF23452">
    <property type="entry name" value="HPAT"/>
    <property type="match status" value="3"/>
</dbReference>
<dbReference type="EMBL" id="SDRB02013537">
    <property type="protein sequence ID" value="THF94718.1"/>
    <property type="molecule type" value="Genomic_DNA"/>
</dbReference>
<dbReference type="AlphaFoldDB" id="A0A4S4CYE4"/>
<name>A0A4S4CYE4_CAMSN</name>
<dbReference type="Proteomes" id="UP000306102">
    <property type="component" value="Unassembled WGS sequence"/>
</dbReference>
<comment type="subcellular location">
    <subcellularLocation>
        <location evidence="1">Membrane</location>
        <topology evidence="1">Single-pass membrane protein</topology>
    </subcellularLocation>
</comment>
<evidence type="ECO:0000256" key="6">
    <source>
        <dbReference type="ARBA" id="ARBA00023136"/>
    </source>
</evidence>
<dbReference type="PANTHER" id="PTHR31485:SF7">
    <property type="entry name" value="PEPTIDYL SERINE ALPHA-GALACTOSYLTRANSFERASE"/>
    <property type="match status" value="1"/>
</dbReference>
<evidence type="ECO:0000256" key="4">
    <source>
        <dbReference type="ARBA" id="ARBA00022692"/>
    </source>
</evidence>
<evidence type="ECO:0000256" key="8">
    <source>
        <dbReference type="SAM" id="SignalP"/>
    </source>
</evidence>
<dbReference type="InterPro" id="IPR056508">
    <property type="entry name" value="HPAT-like"/>
</dbReference>
<evidence type="ECO:0000256" key="2">
    <source>
        <dbReference type="ARBA" id="ARBA00022676"/>
    </source>
</evidence>
<evidence type="ECO:0000256" key="5">
    <source>
        <dbReference type="ARBA" id="ARBA00022989"/>
    </source>
</evidence>
<feature type="domain" description="Hydroxyproline O-arabinosyltransferase-like" evidence="9">
    <location>
        <begin position="356"/>
        <end position="432"/>
    </location>
</feature>
<feature type="transmembrane region" description="Helical" evidence="7">
    <location>
        <begin position="936"/>
        <end position="957"/>
    </location>
</feature>
<reference evidence="10 11" key="1">
    <citation type="journal article" date="2018" name="Proc. Natl. Acad. Sci. U.S.A.">
        <title>Draft genome sequence of Camellia sinensis var. sinensis provides insights into the evolution of the tea genome and tea quality.</title>
        <authorList>
            <person name="Wei C."/>
            <person name="Yang H."/>
            <person name="Wang S."/>
            <person name="Zhao J."/>
            <person name="Liu C."/>
            <person name="Gao L."/>
            <person name="Xia E."/>
            <person name="Lu Y."/>
            <person name="Tai Y."/>
            <person name="She G."/>
            <person name="Sun J."/>
            <person name="Cao H."/>
            <person name="Tong W."/>
            <person name="Gao Q."/>
            <person name="Li Y."/>
            <person name="Deng W."/>
            <person name="Jiang X."/>
            <person name="Wang W."/>
            <person name="Chen Q."/>
            <person name="Zhang S."/>
            <person name="Li H."/>
            <person name="Wu J."/>
            <person name="Wang P."/>
            <person name="Li P."/>
            <person name="Shi C."/>
            <person name="Zheng F."/>
            <person name="Jian J."/>
            <person name="Huang B."/>
            <person name="Shan D."/>
            <person name="Shi M."/>
            <person name="Fang C."/>
            <person name="Yue Y."/>
            <person name="Li F."/>
            <person name="Li D."/>
            <person name="Wei S."/>
            <person name="Han B."/>
            <person name="Jiang C."/>
            <person name="Yin Y."/>
            <person name="Xia T."/>
            <person name="Zhang Z."/>
            <person name="Bennetzen J.L."/>
            <person name="Zhao S."/>
            <person name="Wan X."/>
        </authorList>
    </citation>
    <scope>NUCLEOTIDE SEQUENCE [LARGE SCALE GENOMIC DNA]</scope>
    <source>
        <strain evidence="11">cv. Shuchazao</strain>
        <tissue evidence="10">Leaf</tissue>
    </source>
</reference>
<sequence length="997" mass="112630">MANLVVLVVVILGLISGGYCQETAQEAPWRIHTLFSVECQNYFDWQTVGLVHSFNKARQPGPITRLLSCTDEEKKIYKGMDLAPTLEVPSMSRHPKTGDWYPAINKPAGVVHWLKHSKDAQNVDWVVILDADMIMRGPIIPWEIGAEKGRPVAAYYGYKILQFSICIPWPNSPMKGALRLHTKAHPQGEFTAPPLYINGFFSLSLSFSTKGLQTSILLFVLSKAGHGCIHLECHPYVVGSQDVIVSGYSLETLVPLGLEMSLGSGTLKQDYLELLSLESCVSIEAKRCFLPVIWLPLVKTKEARIRIRDTDTDTIRYSDTTKFEKLGYGYLIGCDNILAQLHTKHPELCDKVGGLLAMHIDDLRALAPMWLSKTEEVRADRAHWAKNITGDIYEKGWISEMYGYSFGAAEVGLRHKINDNLMIYPSYIPRDGVEPILMHYGLPFSVGNWSFSKLSHHEDSIVYDCGRLFPEPPYPREVTAMEADPNKRRAFLLNLECINTLNEGLLLQHAAHGCPKPKWSKYLSFLKSKTFAELTRPKFPTPDSLRIMEDEVQKQVFDEPGRPHPKIHTIFSTECTPYFDWQTVGLVHSFNLSGQPGNITRLLSCTDEDLKFYAGHNLAPTHYVPSMSRHPLTGDWYPAINKPASVLHWLNHANVDAEFIVILDADMIMRGPITPWEFKAARGWPVSTPYDYLIGCDNELAKLHTSNPKACDKVGGVIIMHIDDLRKFALLWLHKTEEVRSDTAHYAKNITGDIYESGWISEMYGYSFGAAELNLRHVINREILIYPGYVPEPGVKYRVFHYGLEFSVGNWSFDKANWRNADVVNKCWAKFPDPPDPSTLDRTDENIRQRDLLSIECAKTLNEALRLHHEKRKCPDPNSLLTSNQETTGEATTISRKFGKIDTSRVIRSSPVVSTNVSQESSLPAVTNETLSSFRVWIVGLWVFSILGFLAIMYVMLAGRKGLKRGGKNYKTKRRASYSGFVDLNGPDRHLRNAEKA</sequence>
<gene>
    <name evidence="10" type="ORF">TEA_002943</name>
</gene>
<evidence type="ECO:0000313" key="11">
    <source>
        <dbReference type="Proteomes" id="UP000306102"/>
    </source>
</evidence>
<dbReference type="PANTHER" id="PTHR31485">
    <property type="entry name" value="PEPTIDYL SERINE ALPHA-GALACTOSYLTRANSFERASE"/>
    <property type="match status" value="1"/>
</dbReference>
<proteinExistence type="predicted"/>
<evidence type="ECO:0000256" key="1">
    <source>
        <dbReference type="ARBA" id="ARBA00004167"/>
    </source>
</evidence>
<feature type="domain" description="Hydroxyproline O-arabinosyltransferase-like" evidence="9">
    <location>
        <begin position="592"/>
        <end position="836"/>
    </location>
</feature>
<feature type="domain" description="Hydroxyproline O-arabinosyltransferase-like" evidence="9">
    <location>
        <begin position="32"/>
        <end position="158"/>
    </location>
</feature>
<dbReference type="InterPro" id="IPR044845">
    <property type="entry name" value="HPAT/SRGT1-like"/>
</dbReference>
<dbReference type="GO" id="GO:0016757">
    <property type="term" value="F:glycosyltransferase activity"/>
    <property type="evidence" value="ECO:0007669"/>
    <property type="project" value="UniProtKB-KW"/>
</dbReference>
<dbReference type="STRING" id="542762.A0A4S4CYE4"/>
<dbReference type="GO" id="GO:0016020">
    <property type="term" value="C:membrane"/>
    <property type="evidence" value="ECO:0007669"/>
    <property type="project" value="UniProtKB-SubCell"/>
</dbReference>
<accession>A0A4S4CYE4</accession>
<evidence type="ECO:0000313" key="10">
    <source>
        <dbReference type="EMBL" id="THF94718.1"/>
    </source>
</evidence>
<keyword evidence="6 7" id="KW-0472">Membrane</keyword>
<keyword evidence="8" id="KW-0732">Signal</keyword>
<evidence type="ECO:0000259" key="9">
    <source>
        <dbReference type="Pfam" id="PF23452"/>
    </source>
</evidence>